<dbReference type="AlphaFoldDB" id="A0A382F1Y1"/>
<sequence>KVTIYKGEPVKDNILGQVVANSVGGYVFKPGVGFADGAHLIRVTATDAAGNVSVASGLLSMKVDTVAPGIPVVNVASPTKDSTPEISGTAEVGSTVKVKIGDTGLGQVVVSPGGGYSITPSTALADGTHLISATATDEAGNVSAASSALSMVIDTVAPVAPTLEGSKLGKLSKPTLAGQAEAGSKVTIYKGEPVKDNILGEVFANSVGRYEFVPREGFADGAHLIRATAMDEAGNVSVASGLFSMKVDTAPPAVPVLTVESPTNESRPEIKVVAEAGSVVTVFSGGSPLSGEATEEKEGVFSFVPETAFADGFYVLKAVATDEAGNEGGSSVEARVEVDTLAPGVPLLYVPSLTNDSTPEIGGTAEAGSKVEVKIGSIELDPVVVSPDGGYSITPSTALADGTYLISAVATDEAGNTSVASSALSMVIDTVAPVAPTLEGSKLGKESKPTLRGTAEAGSRVTIYKGEPVKDNILGQVPANKEGRYVFVPGVGFADGAHLIRVTATDAAGNVSEASGLFSMRVDTAPPAVPVLTVESPTN</sequence>
<dbReference type="InterPro" id="IPR013783">
    <property type="entry name" value="Ig-like_fold"/>
</dbReference>
<feature type="domain" description="Bacterial Ig-like" evidence="1">
    <location>
        <begin position="172"/>
        <end position="249"/>
    </location>
</feature>
<evidence type="ECO:0000259" key="1">
    <source>
        <dbReference type="Pfam" id="PF19077"/>
    </source>
</evidence>
<evidence type="ECO:0000313" key="2">
    <source>
        <dbReference type="EMBL" id="SVB56990.1"/>
    </source>
</evidence>
<reference evidence="2" key="1">
    <citation type="submission" date="2018-05" db="EMBL/GenBank/DDBJ databases">
        <authorList>
            <person name="Lanie J.A."/>
            <person name="Ng W.-L."/>
            <person name="Kazmierczak K.M."/>
            <person name="Andrzejewski T.M."/>
            <person name="Davidsen T.M."/>
            <person name="Wayne K.J."/>
            <person name="Tettelin H."/>
            <person name="Glass J.I."/>
            <person name="Rusch D."/>
            <person name="Podicherti R."/>
            <person name="Tsui H.-C.T."/>
            <person name="Winkler M.E."/>
        </authorList>
    </citation>
    <scope>NUCLEOTIDE SEQUENCE</scope>
</reference>
<accession>A0A382F1Y1</accession>
<gene>
    <name evidence="2" type="ORF">METZ01_LOCUS209844</name>
</gene>
<feature type="domain" description="Bacterial Ig-like" evidence="1">
    <location>
        <begin position="79"/>
        <end position="155"/>
    </location>
</feature>
<feature type="domain" description="Bacterial Ig-like" evidence="1">
    <location>
        <begin position="353"/>
        <end position="430"/>
    </location>
</feature>
<dbReference type="NCBIfam" id="NF033510">
    <property type="entry name" value="Ca_tandemer"/>
    <property type="match status" value="4"/>
</dbReference>
<dbReference type="EMBL" id="UINC01047568">
    <property type="protein sequence ID" value="SVB56990.1"/>
    <property type="molecule type" value="Genomic_DNA"/>
</dbReference>
<dbReference type="Pfam" id="PF19077">
    <property type="entry name" value="Big_13"/>
    <property type="match status" value="6"/>
</dbReference>
<name>A0A382F1Y1_9ZZZZ</name>
<dbReference type="InterPro" id="IPR044016">
    <property type="entry name" value="Big_13"/>
</dbReference>
<feature type="non-terminal residue" evidence="2">
    <location>
        <position position="539"/>
    </location>
</feature>
<organism evidence="2">
    <name type="scientific">marine metagenome</name>
    <dbReference type="NCBI Taxonomy" id="408172"/>
    <lineage>
        <taxon>unclassified sequences</taxon>
        <taxon>metagenomes</taxon>
        <taxon>ecological metagenomes</taxon>
    </lineage>
</organism>
<protein>
    <recommendedName>
        <fullName evidence="1">Bacterial Ig-like domain-containing protein</fullName>
    </recommendedName>
</protein>
<proteinExistence type="predicted"/>
<feature type="domain" description="Bacterial Ig-like" evidence="1">
    <location>
        <begin position="445"/>
        <end position="524"/>
    </location>
</feature>
<dbReference type="Gene3D" id="2.60.40.10">
    <property type="entry name" value="Immunoglobulins"/>
    <property type="match status" value="6"/>
</dbReference>
<feature type="non-terminal residue" evidence="2">
    <location>
        <position position="1"/>
    </location>
</feature>
<feature type="domain" description="Bacterial Ig-like" evidence="1">
    <location>
        <begin position="13"/>
        <end position="65"/>
    </location>
</feature>
<feature type="domain" description="Bacterial Ig-like" evidence="1">
    <location>
        <begin position="262"/>
        <end position="340"/>
    </location>
</feature>